<keyword evidence="3 6" id="KW-0349">Heme</keyword>
<dbReference type="InterPro" id="IPR050121">
    <property type="entry name" value="Cytochrome_P450_monoxygenase"/>
</dbReference>
<feature type="binding site" description="axial binding residue" evidence="6">
    <location>
        <position position="469"/>
    </location>
    <ligand>
        <name>heme</name>
        <dbReference type="ChEBI" id="CHEBI:30413"/>
    </ligand>
    <ligandPart>
        <name>Fe</name>
        <dbReference type="ChEBI" id="CHEBI:18248"/>
    </ligandPart>
</feature>
<gene>
    <name evidence="8" type="ORF">PG999_001415</name>
</gene>
<dbReference type="GO" id="GO:0016705">
    <property type="term" value="F:oxidoreductase activity, acting on paired donors, with incorporation or reduction of molecular oxygen"/>
    <property type="evidence" value="ECO:0007669"/>
    <property type="project" value="InterPro"/>
</dbReference>
<dbReference type="Gene3D" id="1.10.630.10">
    <property type="entry name" value="Cytochrome P450"/>
    <property type="match status" value="1"/>
</dbReference>
<dbReference type="PRINTS" id="PR00463">
    <property type="entry name" value="EP450I"/>
</dbReference>
<evidence type="ECO:0000313" key="9">
    <source>
        <dbReference type="Proteomes" id="UP001392437"/>
    </source>
</evidence>
<organism evidence="8 9">
    <name type="scientific">Apiospora kogelbergensis</name>
    <dbReference type="NCBI Taxonomy" id="1337665"/>
    <lineage>
        <taxon>Eukaryota</taxon>
        <taxon>Fungi</taxon>
        <taxon>Dikarya</taxon>
        <taxon>Ascomycota</taxon>
        <taxon>Pezizomycotina</taxon>
        <taxon>Sordariomycetes</taxon>
        <taxon>Xylariomycetidae</taxon>
        <taxon>Amphisphaeriales</taxon>
        <taxon>Apiosporaceae</taxon>
        <taxon>Apiospora</taxon>
    </lineage>
</organism>
<evidence type="ECO:0008006" key="10">
    <source>
        <dbReference type="Google" id="ProtNLM"/>
    </source>
</evidence>
<dbReference type="GO" id="GO:0020037">
    <property type="term" value="F:heme binding"/>
    <property type="evidence" value="ECO:0007669"/>
    <property type="project" value="InterPro"/>
</dbReference>
<dbReference type="GO" id="GO:0005506">
    <property type="term" value="F:iron ion binding"/>
    <property type="evidence" value="ECO:0007669"/>
    <property type="project" value="InterPro"/>
</dbReference>
<reference evidence="8 9" key="1">
    <citation type="submission" date="2023-01" db="EMBL/GenBank/DDBJ databases">
        <title>Analysis of 21 Apiospora genomes using comparative genomics revels a genus with tremendous synthesis potential of carbohydrate active enzymes and secondary metabolites.</title>
        <authorList>
            <person name="Sorensen T."/>
        </authorList>
    </citation>
    <scope>NUCLEOTIDE SEQUENCE [LARGE SCALE GENOMIC DNA]</scope>
    <source>
        <strain evidence="8 9">CBS 117206</strain>
    </source>
</reference>
<protein>
    <recommendedName>
        <fullName evidence="10">Cytochrome P450</fullName>
    </recommendedName>
</protein>
<dbReference type="Proteomes" id="UP001392437">
    <property type="component" value="Unassembled WGS sequence"/>
</dbReference>
<evidence type="ECO:0000256" key="5">
    <source>
        <dbReference type="ARBA" id="ARBA00023004"/>
    </source>
</evidence>
<evidence type="ECO:0000256" key="4">
    <source>
        <dbReference type="ARBA" id="ARBA00022723"/>
    </source>
</evidence>
<dbReference type="GO" id="GO:0004497">
    <property type="term" value="F:monooxygenase activity"/>
    <property type="evidence" value="ECO:0007669"/>
    <property type="project" value="InterPro"/>
</dbReference>
<feature type="transmembrane region" description="Helical" evidence="7">
    <location>
        <begin position="37"/>
        <end position="57"/>
    </location>
</feature>
<keyword evidence="4 6" id="KW-0479">Metal-binding</keyword>
<keyword evidence="5 6" id="KW-0408">Iron</keyword>
<comment type="similarity">
    <text evidence="2">Belongs to the cytochrome P450 family.</text>
</comment>
<dbReference type="CDD" id="cd11058">
    <property type="entry name" value="CYP60B-like"/>
    <property type="match status" value="1"/>
</dbReference>
<dbReference type="EMBL" id="JAQQWP010000001">
    <property type="protein sequence ID" value="KAK8133242.1"/>
    <property type="molecule type" value="Genomic_DNA"/>
</dbReference>
<evidence type="ECO:0000313" key="8">
    <source>
        <dbReference type="EMBL" id="KAK8133242.1"/>
    </source>
</evidence>
<keyword evidence="7" id="KW-1133">Transmembrane helix</keyword>
<dbReference type="InterPro" id="IPR002401">
    <property type="entry name" value="Cyt_P450_E_grp-I"/>
</dbReference>
<keyword evidence="7" id="KW-0472">Membrane</keyword>
<dbReference type="PRINTS" id="PR00385">
    <property type="entry name" value="P450"/>
</dbReference>
<comment type="caution">
    <text evidence="8">The sequence shown here is derived from an EMBL/GenBank/DDBJ whole genome shotgun (WGS) entry which is preliminary data.</text>
</comment>
<dbReference type="PANTHER" id="PTHR24305">
    <property type="entry name" value="CYTOCHROME P450"/>
    <property type="match status" value="1"/>
</dbReference>
<dbReference type="AlphaFoldDB" id="A0AAW0RE81"/>
<evidence type="ECO:0000256" key="6">
    <source>
        <dbReference type="PIRSR" id="PIRSR602401-1"/>
    </source>
</evidence>
<sequence length="473" mass="53166">MLDRDYQESQYLSPQKLVRPEASIISMATGNSWQSQALFAGIIVLCLAAARIIYNVFTHPLRRFPGPLLSRCTRAYYSYYRATGQLELKTKELHDKYGSTVRIAPDELSFNGGTAWEDIYGHKSKKRHEIRLQKEPFFYLGAVAPNGEKNLGACSDRDHARIRGVLSSAFSERALFDQESMLVGHVNHLVQRLRDLQGRPTDAVRWLHHCTYDMITDLSLGTSANALDCDDWSPQAHLMFEGIKEGIAVIEMLRFMPFKHYMMGLLMAAFGGSRRVAFVSAGEKAQMRMATDNYERPDFMSYILRANESSRELTPAEIKANVALLLDVGSETTASALSACLFYLCKNPTILNKVVALIRGEFKTEADMDSKKLSRLPYLTAVLQESLRMYPPVAGSTPRVTPPQGCTIDRQFVPGNQIVGINQYAICRNERNFAHADKFIPERFLEGDPLFAADSQQTFQPFSCGPQSCLGRK</sequence>
<dbReference type="InterPro" id="IPR036396">
    <property type="entry name" value="Cyt_P450_sf"/>
</dbReference>
<keyword evidence="7" id="KW-0812">Transmembrane</keyword>
<name>A0AAW0RE81_9PEZI</name>
<comment type="cofactor">
    <cofactor evidence="1 6">
        <name>heme</name>
        <dbReference type="ChEBI" id="CHEBI:30413"/>
    </cofactor>
</comment>
<evidence type="ECO:0000256" key="7">
    <source>
        <dbReference type="SAM" id="Phobius"/>
    </source>
</evidence>
<dbReference type="InterPro" id="IPR001128">
    <property type="entry name" value="Cyt_P450"/>
</dbReference>
<dbReference type="SUPFAM" id="SSF48264">
    <property type="entry name" value="Cytochrome P450"/>
    <property type="match status" value="1"/>
</dbReference>
<evidence type="ECO:0000256" key="2">
    <source>
        <dbReference type="ARBA" id="ARBA00010617"/>
    </source>
</evidence>
<evidence type="ECO:0000256" key="1">
    <source>
        <dbReference type="ARBA" id="ARBA00001971"/>
    </source>
</evidence>
<accession>A0AAW0RE81</accession>
<dbReference type="PANTHER" id="PTHR24305:SF210">
    <property type="entry name" value="CYTOCHROME P450 MONOOXYGENASE ASQL-RELATED"/>
    <property type="match status" value="1"/>
</dbReference>
<evidence type="ECO:0000256" key="3">
    <source>
        <dbReference type="ARBA" id="ARBA00022617"/>
    </source>
</evidence>
<dbReference type="Pfam" id="PF00067">
    <property type="entry name" value="p450"/>
    <property type="match status" value="1"/>
</dbReference>
<keyword evidence="9" id="KW-1185">Reference proteome</keyword>
<proteinExistence type="inferred from homology"/>